<feature type="transmembrane region" description="Helical" evidence="1">
    <location>
        <begin position="37"/>
        <end position="56"/>
    </location>
</feature>
<dbReference type="RefSeq" id="WP_132768055.1">
    <property type="nucleotide sequence ID" value="NZ_SMAB01000006.1"/>
</dbReference>
<evidence type="ECO:0000256" key="1">
    <source>
        <dbReference type="SAM" id="Phobius"/>
    </source>
</evidence>
<dbReference type="AlphaFoldDB" id="A0A4R3KI03"/>
<name>A0A4R3KI03_9BACI</name>
<keyword evidence="1" id="KW-0812">Transmembrane</keyword>
<evidence type="ECO:0000313" key="3">
    <source>
        <dbReference type="Proteomes" id="UP000295788"/>
    </source>
</evidence>
<keyword evidence="1" id="KW-0472">Membrane</keyword>
<dbReference type="EMBL" id="SMAB01000006">
    <property type="protein sequence ID" value="TCS83125.1"/>
    <property type="molecule type" value="Genomic_DNA"/>
</dbReference>
<reference evidence="2 3" key="1">
    <citation type="submission" date="2019-03" db="EMBL/GenBank/DDBJ databases">
        <title>Genomic Encyclopedia of Type Strains, Phase IV (KMG-IV): sequencing the most valuable type-strain genomes for metagenomic binning, comparative biology and taxonomic classification.</title>
        <authorList>
            <person name="Goeker M."/>
        </authorList>
    </citation>
    <scope>NUCLEOTIDE SEQUENCE [LARGE SCALE GENOMIC DNA]</scope>
    <source>
        <strain evidence="2 3">DSM 23802</strain>
    </source>
</reference>
<accession>A0A4R3KI03</accession>
<keyword evidence="1" id="KW-1133">Transmembrane helix</keyword>
<proteinExistence type="predicted"/>
<keyword evidence="3" id="KW-1185">Reference proteome</keyword>
<organism evidence="2 3">
    <name type="scientific">Tepidibacillus fermentans</name>
    <dbReference type="NCBI Taxonomy" id="1281767"/>
    <lineage>
        <taxon>Bacteria</taxon>
        <taxon>Bacillati</taxon>
        <taxon>Bacillota</taxon>
        <taxon>Bacilli</taxon>
        <taxon>Bacillales</taxon>
        <taxon>Bacillaceae</taxon>
        <taxon>Tepidibacillus</taxon>
    </lineage>
</organism>
<evidence type="ECO:0000313" key="2">
    <source>
        <dbReference type="EMBL" id="TCS83125.1"/>
    </source>
</evidence>
<sequence length="62" mass="7106">MLKSILYWTYILLIIIATFFFPIAILLGNLPLGRVDAIIGAILSFIFMASYTLYSFQLERTN</sequence>
<protein>
    <submittedName>
        <fullName evidence="2">Uncharacterized protein</fullName>
    </submittedName>
</protein>
<feature type="transmembrane region" description="Helical" evidence="1">
    <location>
        <begin position="7"/>
        <end position="25"/>
    </location>
</feature>
<gene>
    <name evidence="2" type="ORF">EDD72_10651</name>
</gene>
<dbReference type="Proteomes" id="UP000295788">
    <property type="component" value="Unassembled WGS sequence"/>
</dbReference>
<comment type="caution">
    <text evidence="2">The sequence shown here is derived from an EMBL/GenBank/DDBJ whole genome shotgun (WGS) entry which is preliminary data.</text>
</comment>